<feature type="domain" description="TLC" evidence="7">
    <location>
        <begin position="54"/>
        <end position="258"/>
    </location>
</feature>
<gene>
    <name evidence="8" type="ORF">O181_039359</name>
</gene>
<feature type="transmembrane region" description="Helical" evidence="6">
    <location>
        <begin position="63"/>
        <end position="83"/>
    </location>
</feature>
<proteinExistence type="predicted"/>
<dbReference type="PANTHER" id="PTHR13439">
    <property type="entry name" value="CT120 PROTEIN"/>
    <property type="match status" value="1"/>
</dbReference>
<dbReference type="GO" id="GO:0016020">
    <property type="term" value="C:membrane"/>
    <property type="evidence" value="ECO:0007669"/>
    <property type="project" value="UniProtKB-SubCell"/>
</dbReference>
<keyword evidence="3 6" id="KW-1133">Transmembrane helix</keyword>
<evidence type="ECO:0000259" key="7">
    <source>
        <dbReference type="PROSITE" id="PS50922"/>
    </source>
</evidence>
<feature type="transmembrane region" description="Helical" evidence="6">
    <location>
        <begin position="21"/>
        <end position="43"/>
    </location>
</feature>
<dbReference type="AlphaFoldDB" id="A0A9Q3HEH4"/>
<keyword evidence="9" id="KW-1185">Reference proteome</keyword>
<comment type="subcellular location">
    <subcellularLocation>
        <location evidence="1">Membrane</location>
        <topology evidence="1">Multi-pass membrane protein</topology>
    </subcellularLocation>
</comment>
<dbReference type="OrthoDB" id="10266980at2759"/>
<name>A0A9Q3HEH4_9BASI</name>
<keyword evidence="2 5" id="KW-0812">Transmembrane</keyword>
<feature type="transmembrane region" description="Helical" evidence="6">
    <location>
        <begin position="185"/>
        <end position="206"/>
    </location>
</feature>
<dbReference type="EMBL" id="AVOT02015368">
    <property type="protein sequence ID" value="MBW0499644.1"/>
    <property type="molecule type" value="Genomic_DNA"/>
</dbReference>
<protein>
    <recommendedName>
        <fullName evidence="7">TLC domain-containing protein</fullName>
    </recommendedName>
</protein>
<evidence type="ECO:0000313" key="9">
    <source>
        <dbReference type="Proteomes" id="UP000765509"/>
    </source>
</evidence>
<evidence type="ECO:0000256" key="5">
    <source>
        <dbReference type="PROSITE-ProRule" id="PRU00205"/>
    </source>
</evidence>
<keyword evidence="4 5" id="KW-0472">Membrane</keyword>
<dbReference type="PANTHER" id="PTHR13439:SF0">
    <property type="entry name" value="TOPOISOMERASE I DAMAGE AFFECTED PROTEIN 4"/>
    <property type="match status" value="1"/>
</dbReference>
<sequence>MSSSAVNFSHSTSLLGHLPSLPISLLSCFILQAFSRHILSPGLFPSYYNNLSKFTKFNWDTRVVAWVHAFYATFIALWVLVIHPNRFQSIHNDKLFGYHHHAMNLLSVSAGYFLWDVIVSLKMTLNGQGVGFLVHAVCCFVAFFFSRVFAGYFGFAFLLWEASTIFLNPHWFFDKVGMTGSKLQIYNGIVLLASFFFSRLVYGNYVSYQLVMSTLQDGVRQKAGARLLNTILTLDFLLSALNIYWFYQMITSVRKRFQPASKLRKKPTAKSL</sequence>
<evidence type="ECO:0000256" key="1">
    <source>
        <dbReference type="ARBA" id="ARBA00004141"/>
    </source>
</evidence>
<evidence type="ECO:0000256" key="3">
    <source>
        <dbReference type="ARBA" id="ARBA00022989"/>
    </source>
</evidence>
<dbReference type="Proteomes" id="UP000765509">
    <property type="component" value="Unassembled WGS sequence"/>
</dbReference>
<dbReference type="InterPro" id="IPR050846">
    <property type="entry name" value="TLCD"/>
</dbReference>
<evidence type="ECO:0000256" key="6">
    <source>
        <dbReference type="SAM" id="Phobius"/>
    </source>
</evidence>
<comment type="caution">
    <text evidence="8">The sequence shown here is derived from an EMBL/GenBank/DDBJ whole genome shotgun (WGS) entry which is preliminary data.</text>
</comment>
<evidence type="ECO:0000313" key="8">
    <source>
        <dbReference type="EMBL" id="MBW0499644.1"/>
    </source>
</evidence>
<dbReference type="Pfam" id="PF03798">
    <property type="entry name" value="TRAM_LAG1_CLN8"/>
    <property type="match status" value="1"/>
</dbReference>
<evidence type="ECO:0000256" key="2">
    <source>
        <dbReference type="ARBA" id="ARBA00022692"/>
    </source>
</evidence>
<dbReference type="GO" id="GO:0005783">
    <property type="term" value="C:endoplasmic reticulum"/>
    <property type="evidence" value="ECO:0007669"/>
    <property type="project" value="TreeGrafter"/>
</dbReference>
<organism evidence="8 9">
    <name type="scientific">Austropuccinia psidii MF-1</name>
    <dbReference type="NCBI Taxonomy" id="1389203"/>
    <lineage>
        <taxon>Eukaryota</taxon>
        <taxon>Fungi</taxon>
        <taxon>Dikarya</taxon>
        <taxon>Basidiomycota</taxon>
        <taxon>Pucciniomycotina</taxon>
        <taxon>Pucciniomycetes</taxon>
        <taxon>Pucciniales</taxon>
        <taxon>Sphaerophragmiaceae</taxon>
        <taxon>Austropuccinia</taxon>
    </lineage>
</organism>
<feature type="transmembrane region" description="Helical" evidence="6">
    <location>
        <begin position="227"/>
        <end position="247"/>
    </location>
</feature>
<dbReference type="GO" id="GO:0055088">
    <property type="term" value="P:lipid homeostasis"/>
    <property type="evidence" value="ECO:0007669"/>
    <property type="project" value="TreeGrafter"/>
</dbReference>
<dbReference type="PROSITE" id="PS50922">
    <property type="entry name" value="TLC"/>
    <property type="match status" value="1"/>
</dbReference>
<evidence type="ECO:0000256" key="4">
    <source>
        <dbReference type="ARBA" id="ARBA00023136"/>
    </source>
</evidence>
<dbReference type="InterPro" id="IPR006634">
    <property type="entry name" value="TLC-dom"/>
</dbReference>
<feature type="transmembrane region" description="Helical" evidence="6">
    <location>
        <begin position="127"/>
        <end position="145"/>
    </location>
</feature>
<reference evidence="8" key="1">
    <citation type="submission" date="2021-03" db="EMBL/GenBank/DDBJ databases">
        <title>Draft genome sequence of rust myrtle Austropuccinia psidii MF-1, a brazilian biotype.</title>
        <authorList>
            <person name="Quecine M.C."/>
            <person name="Pachon D.M.R."/>
            <person name="Bonatelli M.L."/>
            <person name="Correr F.H."/>
            <person name="Franceschini L.M."/>
            <person name="Leite T.F."/>
            <person name="Margarido G.R.A."/>
            <person name="Almeida C.A."/>
            <person name="Ferrarezi J.A."/>
            <person name="Labate C.A."/>
        </authorList>
    </citation>
    <scope>NUCLEOTIDE SEQUENCE</scope>
    <source>
        <strain evidence="8">MF-1</strain>
    </source>
</reference>
<feature type="transmembrane region" description="Helical" evidence="6">
    <location>
        <begin position="152"/>
        <end position="173"/>
    </location>
</feature>
<feature type="transmembrane region" description="Helical" evidence="6">
    <location>
        <begin position="95"/>
        <end position="115"/>
    </location>
</feature>
<accession>A0A9Q3HEH4</accession>
<dbReference type="SMART" id="SM00724">
    <property type="entry name" value="TLC"/>
    <property type="match status" value="1"/>
</dbReference>